<dbReference type="InterPro" id="IPR032675">
    <property type="entry name" value="LRR_dom_sf"/>
</dbReference>
<protein>
    <recommendedName>
        <fullName evidence="6">L domain-like protein</fullName>
    </recommendedName>
</protein>
<keyword evidence="2" id="KW-0677">Repeat</keyword>
<dbReference type="GO" id="GO:0005737">
    <property type="term" value="C:cytoplasm"/>
    <property type="evidence" value="ECO:0007669"/>
    <property type="project" value="TreeGrafter"/>
</dbReference>
<dbReference type="AlphaFoldDB" id="A0A6A6E383"/>
<dbReference type="EMBL" id="ML994635">
    <property type="protein sequence ID" value="KAF2184958.1"/>
    <property type="molecule type" value="Genomic_DNA"/>
</dbReference>
<dbReference type="OrthoDB" id="1517790at2759"/>
<reference evidence="4" key="1">
    <citation type="journal article" date="2020" name="Stud. Mycol.">
        <title>101 Dothideomycetes genomes: a test case for predicting lifestyles and emergence of pathogens.</title>
        <authorList>
            <person name="Haridas S."/>
            <person name="Albert R."/>
            <person name="Binder M."/>
            <person name="Bloem J."/>
            <person name="Labutti K."/>
            <person name="Salamov A."/>
            <person name="Andreopoulos B."/>
            <person name="Baker S."/>
            <person name="Barry K."/>
            <person name="Bills G."/>
            <person name="Bluhm B."/>
            <person name="Cannon C."/>
            <person name="Castanera R."/>
            <person name="Culley D."/>
            <person name="Daum C."/>
            <person name="Ezra D."/>
            <person name="Gonzalez J."/>
            <person name="Henrissat B."/>
            <person name="Kuo A."/>
            <person name="Liang C."/>
            <person name="Lipzen A."/>
            <person name="Lutzoni F."/>
            <person name="Magnuson J."/>
            <person name="Mondo S."/>
            <person name="Nolan M."/>
            <person name="Ohm R."/>
            <person name="Pangilinan J."/>
            <person name="Park H.-J."/>
            <person name="Ramirez L."/>
            <person name="Alfaro M."/>
            <person name="Sun H."/>
            <person name="Tritt A."/>
            <person name="Yoshinaga Y."/>
            <person name="Zwiers L.-H."/>
            <person name="Turgeon B."/>
            <person name="Goodwin S."/>
            <person name="Spatafora J."/>
            <person name="Crous P."/>
            <person name="Grigoriev I."/>
        </authorList>
    </citation>
    <scope>NUCLEOTIDE SEQUENCE</scope>
    <source>
        <strain evidence="4">CBS 207.26</strain>
    </source>
</reference>
<gene>
    <name evidence="4" type="ORF">K469DRAFT_708209</name>
</gene>
<dbReference type="PANTHER" id="PTHR48051">
    <property type="match status" value="1"/>
</dbReference>
<keyword evidence="5" id="KW-1185">Reference proteome</keyword>
<dbReference type="SMART" id="SM00369">
    <property type="entry name" value="LRR_TYP"/>
    <property type="match status" value="2"/>
</dbReference>
<evidence type="ECO:0000313" key="5">
    <source>
        <dbReference type="Proteomes" id="UP000800200"/>
    </source>
</evidence>
<evidence type="ECO:0008006" key="6">
    <source>
        <dbReference type="Google" id="ProtNLM"/>
    </source>
</evidence>
<proteinExistence type="predicted"/>
<dbReference type="PROSITE" id="PS51450">
    <property type="entry name" value="LRR"/>
    <property type="match status" value="1"/>
</dbReference>
<evidence type="ECO:0000256" key="2">
    <source>
        <dbReference type="ARBA" id="ARBA00022737"/>
    </source>
</evidence>
<dbReference type="InterPro" id="IPR003591">
    <property type="entry name" value="Leu-rich_rpt_typical-subtyp"/>
</dbReference>
<dbReference type="Gene3D" id="3.80.10.10">
    <property type="entry name" value="Ribonuclease Inhibitor"/>
    <property type="match status" value="1"/>
</dbReference>
<keyword evidence="1" id="KW-0433">Leucine-rich repeat</keyword>
<evidence type="ECO:0000313" key="4">
    <source>
        <dbReference type="EMBL" id="KAF2184958.1"/>
    </source>
</evidence>
<dbReference type="SUPFAM" id="SSF52075">
    <property type="entry name" value="Outer arm dynein light chain 1"/>
    <property type="match status" value="1"/>
</dbReference>
<name>A0A6A6E383_9PEZI</name>
<dbReference type="InterPro" id="IPR050216">
    <property type="entry name" value="LRR_domain-containing"/>
</dbReference>
<evidence type="ECO:0000256" key="1">
    <source>
        <dbReference type="ARBA" id="ARBA00022614"/>
    </source>
</evidence>
<sequence length="527" mass="59300">MDGETLLPSSPPLVARNLHSSPIPSSDPPMFSSDDAPEGLDNYEAPRSKRKRAGPWWGASQPATTEDPSAKKTKFTRNMDSGVWMNSDEAEEEQVDETWSNLSQFLTEADDTAANAFAVSKSSPFISAEGPDQHETTQMDDYIEARFYNTLREGVQANRTVYHFEHTQLQDHDIRDIDQLNAVIKEPLDPGTEAPGEEYYRSLTPELYVNLSSNFLKRLTPSLFTVANLTTLVLRDNDIEELPPQIGQLRNLIILDLSRNQLKWLPYEVLQLFPPYGKLTRLMLLGNPFLERVNRRRVRLADIHSLFGAVKTQDYAQRTRWLHDLARITTEAAGAGLLIKHLEGGGERSRETWLRNPTTAPDPNPGPMTVRYVGATPPFYFDHTGEPVRGSPRPPISDQDAFDVVVKTKSGVFGRPSTWYQPASRSRVLPLFSLSLHSVVTQLLPSEAKEMLGDDLPSEIKRGLSRAEDNLSSTYSSFRLCHHCGKPYVVVRAEWLEFWSIPGPEFIPFKGQVCSWGCVPEEYVSSP</sequence>
<feature type="compositionally biased region" description="Low complexity" evidence="3">
    <location>
        <begin position="20"/>
        <end position="34"/>
    </location>
</feature>
<dbReference type="InterPro" id="IPR001611">
    <property type="entry name" value="Leu-rich_rpt"/>
</dbReference>
<accession>A0A6A6E383</accession>
<organism evidence="4 5">
    <name type="scientific">Zopfia rhizophila CBS 207.26</name>
    <dbReference type="NCBI Taxonomy" id="1314779"/>
    <lineage>
        <taxon>Eukaryota</taxon>
        <taxon>Fungi</taxon>
        <taxon>Dikarya</taxon>
        <taxon>Ascomycota</taxon>
        <taxon>Pezizomycotina</taxon>
        <taxon>Dothideomycetes</taxon>
        <taxon>Dothideomycetes incertae sedis</taxon>
        <taxon>Zopfiaceae</taxon>
        <taxon>Zopfia</taxon>
    </lineage>
</organism>
<dbReference type="PANTHER" id="PTHR48051:SF54">
    <property type="entry name" value="LEUCINE-RICH REPEAT-CONTAINING PROTEIN"/>
    <property type="match status" value="1"/>
</dbReference>
<dbReference type="Proteomes" id="UP000800200">
    <property type="component" value="Unassembled WGS sequence"/>
</dbReference>
<evidence type="ECO:0000256" key="3">
    <source>
        <dbReference type="SAM" id="MobiDB-lite"/>
    </source>
</evidence>
<feature type="region of interest" description="Disordered" evidence="3">
    <location>
        <begin position="1"/>
        <end position="74"/>
    </location>
</feature>